<evidence type="ECO:0000259" key="7">
    <source>
        <dbReference type="Pfam" id="PF22451"/>
    </source>
</evidence>
<dbReference type="GO" id="GO:0016829">
    <property type="term" value="F:lyase activity"/>
    <property type="evidence" value="ECO:0007669"/>
    <property type="project" value="UniProtKB-KW"/>
</dbReference>
<dbReference type="PANTHER" id="PTHR43413">
    <property type="entry name" value="TRANSCRIPTIONAL REGULATOR, ASNC FAMILY"/>
    <property type="match status" value="1"/>
</dbReference>
<evidence type="ECO:0000256" key="3">
    <source>
        <dbReference type="ARBA" id="ARBA00023457"/>
    </source>
</evidence>
<dbReference type="InterPro" id="IPR040523">
    <property type="entry name" value="AsnC_trans_reg2"/>
</dbReference>
<organism evidence="8">
    <name type="scientific">uncultured bacterium 6254</name>
    <dbReference type="NCBI Taxonomy" id="548903"/>
    <lineage>
        <taxon>Bacteria</taxon>
        <taxon>environmental samples</taxon>
    </lineage>
</organism>
<feature type="domain" description="Siroheme decarboxylase AsnC-like ligand binding" evidence="6">
    <location>
        <begin position="79"/>
        <end position="150"/>
    </location>
</feature>
<evidence type="ECO:0000259" key="6">
    <source>
        <dbReference type="Pfam" id="PF17805"/>
    </source>
</evidence>
<dbReference type="Gene3D" id="1.10.10.10">
    <property type="entry name" value="Winged helix-like DNA-binding domain superfamily/Winged helix DNA-binding domain"/>
    <property type="match status" value="1"/>
</dbReference>
<proteinExistence type="inferred from homology"/>
<keyword evidence="1" id="KW-0456">Lyase</keyword>
<dbReference type="InterPro" id="IPR019888">
    <property type="entry name" value="Tscrpt_reg_AsnC-like"/>
</dbReference>
<dbReference type="EMBL" id="EU910860">
    <property type="protein sequence ID" value="ACF98234.1"/>
    <property type="molecule type" value="Genomic_DNA"/>
</dbReference>
<dbReference type="InterPro" id="IPR050684">
    <property type="entry name" value="HTH-Siroheme_Decarb"/>
</dbReference>
<sequence>MNPGTPAARVALDATDARLIDHLHSGFPIADRPYARIGEALGLTEDEVLERLRKLLSGGVLTRLGPLYQIERAGGSYLLAALEVPADRFEAVAAQVNAHLQVAHNYRRAHRLNMWFVVAADSQEGVAACLREIEAETGLRVHAFPKEREFRVELRLPASPQRPTEEAA</sequence>
<protein>
    <recommendedName>
        <fullName evidence="4">siroheme decarboxylase</fullName>
        <ecNumber evidence="4">4.1.1.111</ecNumber>
    </recommendedName>
</protein>
<dbReference type="InterPro" id="IPR036388">
    <property type="entry name" value="WH-like_DNA-bd_sf"/>
</dbReference>
<feature type="domain" description="Siroheme decarboxylase NirL-like HTH" evidence="7">
    <location>
        <begin position="16"/>
        <end position="60"/>
    </location>
</feature>
<evidence type="ECO:0000256" key="2">
    <source>
        <dbReference type="ARBA" id="ARBA00023444"/>
    </source>
</evidence>
<evidence type="ECO:0000256" key="1">
    <source>
        <dbReference type="ARBA" id="ARBA00023239"/>
    </source>
</evidence>
<comment type="catalytic activity">
    <reaction evidence="5">
        <text>siroheme + 2 H(+) = 12,18-didecarboxysiroheme + 2 CO2</text>
        <dbReference type="Rhea" id="RHEA:19093"/>
        <dbReference type="ChEBI" id="CHEBI:15378"/>
        <dbReference type="ChEBI" id="CHEBI:16526"/>
        <dbReference type="ChEBI" id="CHEBI:60052"/>
        <dbReference type="ChEBI" id="CHEBI:140497"/>
        <dbReference type="EC" id="4.1.1.111"/>
    </reaction>
</comment>
<dbReference type="Gene3D" id="3.30.70.3460">
    <property type="match status" value="1"/>
</dbReference>
<dbReference type="AlphaFoldDB" id="B8R978"/>
<dbReference type="EC" id="4.1.1.111" evidence="4"/>
<evidence type="ECO:0000256" key="4">
    <source>
        <dbReference type="ARBA" id="ARBA00023471"/>
    </source>
</evidence>
<accession>B8R978</accession>
<evidence type="ECO:0000313" key="8">
    <source>
        <dbReference type="EMBL" id="ACF98234.1"/>
    </source>
</evidence>
<reference evidence="8" key="1">
    <citation type="journal article" date="2009" name="Appl. Environ. Microbiol.">
        <title>Characterization of denitrification gene clusters of soil bacteria via a metagenomic approach.</title>
        <authorList>
            <person name="Demaneche S."/>
            <person name="Philippot L."/>
            <person name="David M.M."/>
            <person name="Navarro E."/>
            <person name="Vogel T.M."/>
            <person name="Simonet P."/>
        </authorList>
    </citation>
    <scope>NUCLEOTIDE SEQUENCE</scope>
</reference>
<dbReference type="InterPro" id="IPR053953">
    <property type="entry name" value="NirdL-like_HTH"/>
</dbReference>
<comment type="similarity">
    <text evidence="3">Belongs to the Ahb/Nir family.</text>
</comment>
<name>B8R978_9BACT</name>
<dbReference type="PANTHER" id="PTHR43413:SF1">
    <property type="entry name" value="SIROHEME DECARBOXYLASE NIRL SUBUNIT"/>
    <property type="match status" value="1"/>
</dbReference>
<dbReference type="SMART" id="SM00344">
    <property type="entry name" value="HTH_ASNC"/>
    <property type="match status" value="1"/>
</dbReference>
<dbReference type="Pfam" id="PF22451">
    <property type="entry name" value="NirdL-like_HTH"/>
    <property type="match status" value="1"/>
</dbReference>
<comment type="pathway">
    <text evidence="2">Porphyrin-containing compound metabolism.</text>
</comment>
<evidence type="ECO:0000256" key="5">
    <source>
        <dbReference type="ARBA" id="ARBA00048470"/>
    </source>
</evidence>
<dbReference type="Pfam" id="PF17805">
    <property type="entry name" value="AsnC_trans_reg2"/>
    <property type="match status" value="1"/>
</dbReference>